<sequence length="240" mass="25847">MTPIATSFSRALRSLSQRGILWHLIWPTLAAIALWGVLAWLFGGTLSAWLAGAVGNFSWLGGLFGDQGAASAASVTAGIVVILLLLPLIYVTAAMIVAVFALPLILERVAAHDYADLELRRFGSQAGSVGNALVALCWYLAGFVLTLPLWLIPGLGVVLPLLLSAYLNQRAYRYDALMQHADRDEYRRVVSGQRSQLMLVGLGAGALNYVPLVNLLAPAFAGLAFVHFCLETLRRMRAGK</sequence>
<evidence type="ECO:0000256" key="2">
    <source>
        <dbReference type="ARBA" id="ARBA00022692"/>
    </source>
</evidence>
<feature type="transmembrane region" description="Helical" evidence="5">
    <location>
        <begin position="77"/>
        <end position="102"/>
    </location>
</feature>
<comment type="caution">
    <text evidence="6">The sequence shown here is derived from an EMBL/GenBank/DDBJ whole genome shotgun (WGS) entry which is preliminary data.</text>
</comment>
<proteinExistence type="predicted"/>
<evidence type="ECO:0000256" key="4">
    <source>
        <dbReference type="ARBA" id="ARBA00023136"/>
    </source>
</evidence>
<dbReference type="Proteomes" id="UP000807785">
    <property type="component" value="Unassembled WGS sequence"/>
</dbReference>
<feature type="transmembrane region" description="Helical" evidence="5">
    <location>
        <begin position="122"/>
        <end position="141"/>
    </location>
</feature>
<organism evidence="6 7">
    <name type="scientific">Candidatus Methylophosphatis roskildensis</name>
    <dbReference type="NCBI Taxonomy" id="2899263"/>
    <lineage>
        <taxon>Bacteria</taxon>
        <taxon>Pseudomonadati</taxon>
        <taxon>Pseudomonadota</taxon>
        <taxon>Betaproteobacteria</taxon>
        <taxon>Nitrosomonadales</taxon>
        <taxon>Sterolibacteriaceae</taxon>
        <taxon>Candidatus Methylophosphatis</taxon>
    </lineage>
</organism>
<dbReference type="InterPro" id="IPR059112">
    <property type="entry name" value="CysZ/EI24"/>
</dbReference>
<evidence type="ECO:0000256" key="1">
    <source>
        <dbReference type="ARBA" id="ARBA00004141"/>
    </source>
</evidence>
<comment type="subcellular location">
    <subcellularLocation>
        <location evidence="1">Membrane</location>
        <topology evidence="1">Multi-pass membrane protein</topology>
    </subcellularLocation>
</comment>
<keyword evidence="2 5" id="KW-0812">Transmembrane</keyword>
<name>A0A9D7ECQ9_9PROT</name>
<protein>
    <submittedName>
        <fullName evidence="6">EI24 domain-containing protein</fullName>
    </submittedName>
</protein>
<dbReference type="AlphaFoldDB" id="A0A9D7ECQ9"/>
<feature type="transmembrane region" description="Helical" evidence="5">
    <location>
        <begin position="20"/>
        <end position="42"/>
    </location>
</feature>
<accession>A0A9D7ECQ9</accession>
<dbReference type="Pfam" id="PF07264">
    <property type="entry name" value="EI24"/>
    <property type="match status" value="1"/>
</dbReference>
<evidence type="ECO:0000256" key="3">
    <source>
        <dbReference type="ARBA" id="ARBA00022989"/>
    </source>
</evidence>
<evidence type="ECO:0000313" key="6">
    <source>
        <dbReference type="EMBL" id="MBK6975197.1"/>
    </source>
</evidence>
<evidence type="ECO:0000256" key="5">
    <source>
        <dbReference type="SAM" id="Phobius"/>
    </source>
</evidence>
<reference evidence="6" key="1">
    <citation type="submission" date="2020-10" db="EMBL/GenBank/DDBJ databases">
        <title>Connecting structure to function with the recovery of over 1000 high-quality activated sludge metagenome-assembled genomes encoding full-length rRNA genes using long-read sequencing.</title>
        <authorList>
            <person name="Singleton C.M."/>
            <person name="Petriglieri F."/>
            <person name="Kristensen J.M."/>
            <person name="Kirkegaard R.H."/>
            <person name="Michaelsen T.Y."/>
            <person name="Andersen M.H."/>
            <person name="Karst S.M."/>
            <person name="Dueholm M.S."/>
            <person name="Nielsen P.H."/>
            <person name="Albertsen M."/>
        </authorList>
    </citation>
    <scope>NUCLEOTIDE SEQUENCE</scope>
    <source>
        <strain evidence="6">Bjer_18-Q3-R1-45_BAT3C.347</strain>
    </source>
</reference>
<gene>
    <name evidence="6" type="ORF">IPH26_20400</name>
</gene>
<evidence type="ECO:0000313" key="7">
    <source>
        <dbReference type="Proteomes" id="UP000807785"/>
    </source>
</evidence>
<keyword evidence="4 5" id="KW-0472">Membrane</keyword>
<keyword evidence="3 5" id="KW-1133">Transmembrane helix</keyword>
<feature type="transmembrane region" description="Helical" evidence="5">
    <location>
        <begin position="209"/>
        <end position="230"/>
    </location>
</feature>
<dbReference type="EMBL" id="JADJEV010000005">
    <property type="protein sequence ID" value="MBK6975197.1"/>
    <property type="molecule type" value="Genomic_DNA"/>
</dbReference>